<evidence type="ECO:0000256" key="3">
    <source>
        <dbReference type="ARBA" id="ARBA00023242"/>
    </source>
</evidence>
<feature type="compositionally biased region" description="Polar residues" evidence="4">
    <location>
        <begin position="205"/>
        <end position="214"/>
    </location>
</feature>
<dbReference type="GO" id="GO:0005681">
    <property type="term" value="C:spliceosomal complex"/>
    <property type="evidence" value="ECO:0007669"/>
    <property type="project" value="TreeGrafter"/>
</dbReference>
<dbReference type="PANTHER" id="PTHR19411:SF0">
    <property type="entry name" value="PROTEIN BUD31 HOMOLOG"/>
    <property type="match status" value="1"/>
</dbReference>
<comment type="subcellular location">
    <subcellularLocation>
        <location evidence="1">Nucleus</location>
    </subcellularLocation>
</comment>
<organism evidence="5">
    <name type="scientific">Aureoumbra lagunensis</name>
    <dbReference type="NCBI Taxonomy" id="44058"/>
    <lineage>
        <taxon>Eukaryota</taxon>
        <taxon>Sar</taxon>
        <taxon>Stramenopiles</taxon>
        <taxon>Ochrophyta</taxon>
        <taxon>Pelagophyceae</taxon>
        <taxon>Pelagomonadales</taxon>
        <taxon>Aureoumbra</taxon>
    </lineage>
</organism>
<reference evidence="5" key="1">
    <citation type="submission" date="2021-01" db="EMBL/GenBank/DDBJ databases">
        <authorList>
            <person name="Corre E."/>
            <person name="Pelletier E."/>
            <person name="Niang G."/>
            <person name="Scheremetjew M."/>
            <person name="Finn R."/>
            <person name="Kale V."/>
            <person name="Holt S."/>
            <person name="Cochrane G."/>
            <person name="Meng A."/>
            <person name="Brown T."/>
            <person name="Cohen L."/>
        </authorList>
    </citation>
    <scope>NUCLEOTIDE SEQUENCE</scope>
    <source>
        <strain evidence="5">CCMP1510</strain>
    </source>
</reference>
<comment type="similarity">
    <text evidence="2">Belongs to the BUD31 (G10) family.</text>
</comment>
<evidence type="ECO:0000313" key="5">
    <source>
        <dbReference type="EMBL" id="CAE0371494.1"/>
    </source>
</evidence>
<name>A0A7S3NNA3_9STRA</name>
<feature type="compositionally biased region" description="Acidic residues" evidence="4">
    <location>
        <begin position="182"/>
        <end position="191"/>
    </location>
</feature>
<protein>
    <recommendedName>
        <fullName evidence="6">G10 protein</fullName>
    </recommendedName>
</protein>
<evidence type="ECO:0000256" key="4">
    <source>
        <dbReference type="SAM" id="MobiDB-lite"/>
    </source>
</evidence>
<dbReference type="InterPro" id="IPR001748">
    <property type="entry name" value="BUD31"/>
</dbReference>
<dbReference type="PRINTS" id="PR00322">
    <property type="entry name" value="G10"/>
</dbReference>
<accession>A0A7S3NNA3</accession>
<dbReference type="Pfam" id="PF01125">
    <property type="entry name" value="BUD31"/>
    <property type="match status" value="1"/>
</dbReference>
<evidence type="ECO:0000256" key="1">
    <source>
        <dbReference type="ARBA" id="ARBA00004123"/>
    </source>
</evidence>
<dbReference type="GO" id="GO:0000398">
    <property type="term" value="P:mRNA splicing, via spliceosome"/>
    <property type="evidence" value="ECO:0007669"/>
    <property type="project" value="TreeGrafter"/>
</dbReference>
<evidence type="ECO:0000256" key="2">
    <source>
        <dbReference type="ARBA" id="ARBA00005287"/>
    </source>
</evidence>
<evidence type="ECO:0008006" key="6">
    <source>
        <dbReference type="Google" id="ProtNLM"/>
    </source>
</evidence>
<feature type="region of interest" description="Disordered" evidence="4">
    <location>
        <begin position="177"/>
        <end position="224"/>
    </location>
</feature>
<dbReference type="PANTHER" id="PTHR19411">
    <property type="entry name" value="PROTEIN BUD31-RELATED"/>
    <property type="match status" value="1"/>
</dbReference>
<sequence>MRERVNESHEGKRKVESQQPIMQINWQRSRYVYDMYWKYGKISREVYDYCIRNKLVDGALMAKWRKPGYERLCSTYVINPRNYNFGTVSICRVPKHALGENQIIECPITGCRGCASGTGLKNLFGNKYGQYLAGIQIRRERRAAIAAAEQEAELMATSAKRKQDDIIGLSSKEAIWAAPDEKDAEDDDDDIGGGSTHLSADHLRTTGNIQSSPNKKSRQDELSK</sequence>
<dbReference type="AlphaFoldDB" id="A0A7S3NNA3"/>
<dbReference type="EMBL" id="HBIJ01018633">
    <property type="protein sequence ID" value="CAE0371494.1"/>
    <property type="molecule type" value="Transcribed_RNA"/>
</dbReference>
<gene>
    <name evidence="5" type="ORF">ALAG00032_LOCUS12276</name>
</gene>
<keyword evidence="3" id="KW-0539">Nucleus</keyword>
<proteinExistence type="inferred from homology"/>